<evidence type="ECO:0000256" key="3">
    <source>
        <dbReference type="ARBA" id="ARBA00022741"/>
    </source>
</evidence>
<dbReference type="SUPFAM" id="SSF52540">
    <property type="entry name" value="P-loop containing nucleoside triphosphate hydrolases"/>
    <property type="match status" value="1"/>
</dbReference>
<dbReference type="KEGG" id="lgo:JCM16774_1327"/>
<evidence type="ECO:0000256" key="2">
    <source>
        <dbReference type="ARBA" id="ARBA00022448"/>
    </source>
</evidence>
<dbReference type="STRING" id="714315.GCA_000516535_01332"/>
<reference evidence="6 7" key="1">
    <citation type="submission" date="2019-07" db="EMBL/GenBank/DDBJ databases">
        <title>Complete Genome Sequence of Leptotrichia goodfellowii Strain JCM 16774.</title>
        <authorList>
            <person name="Watanabe S."/>
            <person name="Cui L."/>
        </authorList>
    </citation>
    <scope>NUCLEOTIDE SEQUENCE [LARGE SCALE GENOMIC DNA]</scope>
    <source>
        <strain evidence="6 7">JCM16774</strain>
    </source>
</reference>
<feature type="domain" description="ABC transporter" evidence="5">
    <location>
        <begin position="12"/>
        <end position="244"/>
    </location>
</feature>
<dbReference type="InterPro" id="IPR050153">
    <property type="entry name" value="Metal_Ion_Import_ABC"/>
</dbReference>
<dbReference type="PANTHER" id="PTHR42734">
    <property type="entry name" value="METAL TRANSPORT SYSTEM ATP-BINDING PROTEIN TM_0124-RELATED"/>
    <property type="match status" value="1"/>
</dbReference>
<gene>
    <name evidence="6" type="ORF">JCM16774_1327</name>
</gene>
<dbReference type="PANTHER" id="PTHR42734:SF5">
    <property type="entry name" value="IRON TRANSPORT SYSTEM ATP-BINDING PROTEIN HI_0361-RELATED"/>
    <property type="match status" value="1"/>
</dbReference>
<dbReference type="PROSITE" id="PS00211">
    <property type="entry name" value="ABC_TRANSPORTER_1"/>
    <property type="match status" value="1"/>
</dbReference>
<proteinExistence type="inferred from homology"/>
<dbReference type="OrthoDB" id="9806726at2"/>
<keyword evidence="3" id="KW-0547">Nucleotide-binding</keyword>
<dbReference type="GO" id="GO:0016887">
    <property type="term" value="F:ATP hydrolysis activity"/>
    <property type="evidence" value="ECO:0007669"/>
    <property type="project" value="InterPro"/>
</dbReference>
<dbReference type="RefSeq" id="WP_006806555.1">
    <property type="nucleotide sequence ID" value="NZ_AP019822.1"/>
</dbReference>
<sequence length="250" mass="28559">MAEKDITKEIIIKVEDLTVAYEDKPVLWDIELEVKKGVLMAVVGPNGAGKSTLIKAMLNLLKPATGEVHFYGEKYNKVRSKIAYVPQRGSVDWDFPTTVFDVVEMGRYGKVGWLKRIRKIDKEKTEEAIRQVEMEEFKSRQISQLSGGQQQRVFLARALVQDAEIYFMDEPFQGVDSKTEKSIVNILKKLRDDGKTVIVVHHDLQTVKNYFDYVTFINVSVVASGPVNEVFTQENIEKTYKSKFLSEKEA</sequence>
<dbReference type="Gene3D" id="3.40.50.300">
    <property type="entry name" value="P-loop containing nucleotide triphosphate hydrolases"/>
    <property type="match status" value="1"/>
</dbReference>
<dbReference type="InterPro" id="IPR003593">
    <property type="entry name" value="AAA+_ATPase"/>
</dbReference>
<accession>A0A510JDT2</accession>
<keyword evidence="2" id="KW-0813">Transport</keyword>
<name>A0A510JDT2_9FUSO</name>
<evidence type="ECO:0000259" key="5">
    <source>
        <dbReference type="PROSITE" id="PS50893"/>
    </source>
</evidence>
<dbReference type="Proteomes" id="UP000321606">
    <property type="component" value="Chromosome"/>
</dbReference>
<evidence type="ECO:0000313" key="7">
    <source>
        <dbReference type="Proteomes" id="UP000321606"/>
    </source>
</evidence>
<dbReference type="InterPro" id="IPR003439">
    <property type="entry name" value="ABC_transporter-like_ATP-bd"/>
</dbReference>
<dbReference type="FunFam" id="3.40.50.300:FF:000134">
    <property type="entry name" value="Iron-enterobactin ABC transporter ATP-binding protein"/>
    <property type="match status" value="1"/>
</dbReference>
<dbReference type="EMBL" id="AP019822">
    <property type="protein sequence ID" value="BBM36395.1"/>
    <property type="molecule type" value="Genomic_DNA"/>
</dbReference>
<dbReference type="CDD" id="cd03235">
    <property type="entry name" value="ABC_Metallic_Cations"/>
    <property type="match status" value="1"/>
</dbReference>
<comment type="similarity">
    <text evidence="1">Belongs to the ABC transporter superfamily.</text>
</comment>
<dbReference type="Pfam" id="PF00005">
    <property type="entry name" value="ABC_tran"/>
    <property type="match status" value="1"/>
</dbReference>
<dbReference type="SMART" id="SM00382">
    <property type="entry name" value="AAA"/>
    <property type="match status" value="1"/>
</dbReference>
<evidence type="ECO:0000256" key="1">
    <source>
        <dbReference type="ARBA" id="ARBA00005417"/>
    </source>
</evidence>
<evidence type="ECO:0000256" key="4">
    <source>
        <dbReference type="ARBA" id="ARBA00022840"/>
    </source>
</evidence>
<organism evidence="6 7">
    <name type="scientific">Pseudoleptotrichia goodfellowii</name>
    <dbReference type="NCBI Taxonomy" id="157692"/>
    <lineage>
        <taxon>Bacteria</taxon>
        <taxon>Fusobacteriati</taxon>
        <taxon>Fusobacteriota</taxon>
        <taxon>Fusobacteriia</taxon>
        <taxon>Fusobacteriales</taxon>
        <taxon>Leptotrichiaceae</taxon>
        <taxon>Pseudoleptotrichia</taxon>
    </lineage>
</organism>
<dbReference type="InterPro" id="IPR017871">
    <property type="entry name" value="ABC_transporter-like_CS"/>
</dbReference>
<dbReference type="GO" id="GO:0005524">
    <property type="term" value="F:ATP binding"/>
    <property type="evidence" value="ECO:0007669"/>
    <property type="project" value="UniProtKB-KW"/>
</dbReference>
<keyword evidence="4" id="KW-0067">ATP-binding</keyword>
<evidence type="ECO:0000313" key="6">
    <source>
        <dbReference type="EMBL" id="BBM36395.1"/>
    </source>
</evidence>
<dbReference type="AlphaFoldDB" id="A0A510JDT2"/>
<dbReference type="InterPro" id="IPR027417">
    <property type="entry name" value="P-loop_NTPase"/>
</dbReference>
<protein>
    <submittedName>
        <fullName evidence="6">ABC transporter, ATPase component</fullName>
    </submittedName>
</protein>
<dbReference type="PROSITE" id="PS50893">
    <property type="entry name" value="ABC_TRANSPORTER_2"/>
    <property type="match status" value="1"/>
</dbReference>